<dbReference type="OrthoDB" id="9806902at2"/>
<comment type="caution">
    <text evidence="2">The sequence shown here is derived from an EMBL/GenBank/DDBJ whole genome shotgun (WGS) entry which is preliminary data.</text>
</comment>
<dbReference type="Gene3D" id="3.40.50.1820">
    <property type="entry name" value="alpha/beta hydrolase"/>
    <property type="match status" value="1"/>
</dbReference>
<gene>
    <name evidence="2" type="ORF">HMPREF9473_00920</name>
</gene>
<protein>
    <recommendedName>
        <fullName evidence="1">Serine aminopeptidase S33 domain-containing protein</fullName>
    </recommendedName>
</protein>
<dbReference type="PANTHER" id="PTHR11614">
    <property type="entry name" value="PHOSPHOLIPASE-RELATED"/>
    <property type="match status" value="1"/>
</dbReference>
<dbReference type="RefSeq" id="WP_006778906.1">
    <property type="nucleotide sequence ID" value="NZ_CP040506.1"/>
</dbReference>
<dbReference type="HOGENOM" id="CLU_026209_1_0_9"/>
<feature type="domain" description="Serine aminopeptidase S33" evidence="1">
    <location>
        <begin position="23"/>
        <end position="275"/>
    </location>
</feature>
<dbReference type="InterPro" id="IPR051044">
    <property type="entry name" value="MAG_DAG_Lipase"/>
</dbReference>
<keyword evidence="3" id="KW-1185">Reference proteome</keyword>
<dbReference type="SUPFAM" id="SSF53474">
    <property type="entry name" value="alpha/beta-Hydrolases"/>
    <property type="match status" value="1"/>
</dbReference>
<dbReference type="InterPro" id="IPR029058">
    <property type="entry name" value="AB_hydrolase_fold"/>
</dbReference>
<dbReference type="Pfam" id="PF12146">
    <property type="entry name" value="Hydrolase_4"/>
    <property type="match status" value="1"/>
</dbReference>
<name>G5IBP3_9FIRM</name>
<dbReference type="PATRIC" id="fig|742737.3.peg.919"/>
<proteinExistence type="predicted"/>
<accession>G5IBP3</accession>
<dbReference type="Proteomes" id="UP000005384">
    <property type="component" value="Unassembled WGS sequence"/>
</dbReference>
<dbReference type="EMBL" id="ADLN01000008">
    <property type="protein sequence ID" value="EHI61106.1"/>
    <property type="molecule type" value="Genomic_DNA"/>
</dbReference>
<dbReference type="AlphaFoldDB" id="G5IBP3"/>
<sequence length="295" mass="33470">MEEMVLQAKDGLELSVAVADIEHPRALVQLVHGAVEHKERYYEFMKFLNDNGFAAIISDNRGHGLSVNEKYPLGYMDGYEEMVEDQMVLTRYIKARHPGKELYLFGHSFGSLLARCYLQQHDDEIGKLVLSGTVNYIPAVPFGILLGRLITGVMGKQRVNRLLNSMGMNGKDDSWVSANEENLKAYRNDKLCQYPYSNSAIMTIFESDRSLHQYEKYQCRNRDLPILSVTGVDDPVTGGEKGLADTVKSLERIGYHDITNKVYQGMKHEVLNECERMTVYQDVVDFLLGEKQAGK</sequence>
<evidence type="ECO:0000259" key="1">
    <source>
        <dbReference type="Pfam" id="PF12146"/>
    </source>
</evidence>
<dbReference type="InterPro" id="IPR022742">
    <property type="entry name" value="Hydrolase_4"/>
</dbReference>
<organism evidence="2 3">
    <name type="scientific">Hungatella hathewayi WAL-18680</name>
    <dbReference type="NCBI Taxonomy" id="742737"/>
    <lineage>
        <taxon>Bacteria</taxon>
        <taxon>Bacillati</taxon>
        <taxon>Bacillota</taxon>
        <taxon>Clostridia</taxon>
        <taxon>Lachnospirales</taxon>
        <taxon>Lachnospiraceae</taxon>
        <taxon>Hungatella</taxon>
    </lineage>
</organism>
<evidence type="ECO:0000313" key="2">
    <source>
        <dbReference type="EMBL" id="EHI61106.1"/>
    </source>
</evidence>
<evidence type="ECO:0000313" key="3">
    <source>
        <dbReference type="Proteomes" id="UP000005384"/>
    </source>
</evidence>
<reference evidence="2 3" key="1">
    <citation type="submission" date="2011-08" db="EMBL/GenBank/DDBJ databases">
        <title>The Genome Sequence of Clostridium hathewayi WAL-18680.</title>
        <authorList>
            <consortium name="The Broad Institute Genome Sequencing Platform"/>
            <person name="Earl A."/>
            <person name="Ward D."/>
            <person name="Feldgarden M."/>
            <person name="Gevers D."/>
            <person name="Finegold S.M."/>
            <person name="Summanen P.H."/>
            <person name="Molitoris D.R."/>
            <person name="Song M."/>
            <person name="Daigneault M."/>
            <person name="Allen-Vercoe E."/>
            <person name="Young S.K."/>
            <person name="Zeng Q."/>
            <person name="Gargeya S."/>
            <person name="Fitzgerald M."/>
            <person name="Haas B."/>
            <person name="Abouelleil A."/>
            <person name="Alvarado L."/>
            <person name="Arachchi H.M."/>
            <person name="Berlin A."/>
            <person name="Brown A."/>
            <person name="Chapman S.B."/>
            <person name="Chen Z."/>
            <person name="Dunbar C."/>
            <person name="Freedman E."/>
            <person name="Gearin G."/>
            <person name="Gellesch M."/>
            <person name="Goldberg J."/>
            <person name="Griggs A."/>
            <person name="Gujja S."/>
            <person name="Heiman D."/>
            <person name="Howarth C."/>
            <person name="Larson L."/>
            <person name="Lui A."/>
            <person name="MacDonald P.J.P."/>
            <person name="Montmayeur A."/>
            <person name="Murphy C."/>
            <person name="Neiman D."/>
            <person name="Pearson M."/>
            <person name="Priest M."/>
            <person name="Roberts A."/>
            <person name="Saif S."/>
            <person name="Shea T."/>
            <person name="Shenoy N."/>
            <person name="Sisk P."/>
            <person name="Stolte C."/>
            <person name="Sykes S."/>
            <person name="Wortman J."/>
            <person name="Nusbaum C."/>
            <person name="Birren B."/>
        </authorList>
    </citation>
    <scope>NUCLEOTIDE SEQUENCE [LARGE SCALE GENOMIC DNA]</scope>
    <source>
        <strain evidence="2 3">WAL-18680</strain>
    </source>
</reference>